<evidence type="ECO:0000256" key="1">
    <source>
        <dbReference type="PIRNR" id="PIRNR021438"/>
    </source>
</evidence>
<dbReference type="PANTHER" id="PTHR40039">
    <property type="entry name" value="PROTEIN DLTD"/>
    <property type="match status" value="1"/>
</dbReference>
<protein>
    <recommendedName>
        <fullName evidence="1">Protein DltD</fullName>
    </recommendedName>
</protein>
<organism evidence="3 4">
    <name type="scientific">Isobaculum melis</name>
    <dbReference type="NCBI Taxonomy" id="142588"/>
    <lineage>
        <taxon>Bacteria</taxon>
        <taxon>Bacillati</taxon>
        <taxon>Bacillota</taxon>
        <taxon>Bacilli</taxon>
        <taxon>Lactobacillales</taxon>
        <taxon>Carnobacteriaceae</taxon>
        <taxon>Isobaculum</taxon>
    </lineage>
</organism>
<dbReference type="InterPro" id="IPR006998">
    <property type="entry name" value="DltD"/>
</dbReference>
<dbReference type="AlphaFoldDB" id="A0A1H9T8A9"/>
<dbReference type="GO" id="GO:0070395">
    <property type="term" value="P:lipoteichoic acid biosynthetic process"/>
    <property type="evidence" value="ECO:0007669"/>
    <property type="project" value="UniProtKB-UniRule"/>
</dbReference>
<keyword evidence="2" id="KW-0812">Transmembrane</keyword>
<dbReference type="InterPro" id="IPR023896">
    <property type="entry name" value="LTA_DltD"/>
</dbReference>
<keyword evidence="2" id="KW-1133">Transmembrane helix</keyword>
<dbReference type="OrthoDB" id="1700484at2"/>
<dbReference type="SUPFAM" id="SSF52266">
    <property type="entry name" value="SGNH hydrolase"/>
    <property type="match status" value="1"/>
</dbReference>
<comment type="similarity">
    <text evidence="1">Belongs to the DltD family.</text>
</comment>
<evidence type="ECO:0000256" key="2">
    <source>
        <dbReference type="SAM" id="Phobius"/>
    </source>
</evidence>
<comment type="pathway">
    <text evidence="1">Cell wall biogenesis; lipoteichoic acid biosynthesis.</text>
</comment>
<evidence type="ECO:0000313" key="3">
    <source>
        <dbReference type="EMBL" id="SER93391.1"/>
    </source>
</evidence>
<accession>A0A1H9T8A9</accession>
<dbReference type="EMBL" id="FOHA01000011">
    <property type="protein sequence ID" value="SER93391.1"/>
    <property type="molecule type" value="Genomic_DNA"/>
</dbReference>
<dbReference type="PIRSF" id="PIRSF021438">
    <property type="entry name" value="DltD"/>
    <property type="match status" value="1"/>
</dbReference>
<keyword evidence="1 2" id="KW-0472">Membrane</keyword>
<dbReference type="STRING" id="142588.SAMN04488559_11147"/>
<name>A0A1H9T8A9_9LACT</name>
<gene>
    <name evidence="3" type="ORF">SAMN04488559_11147</name>
</gene>
<dbReference type="Proteomes" id="UP000198948">
    <property type="component" value="Unassembled WGS sequence"/>
</dbReference>
<dbReference type="RefSeq" id="WP_092652639.1">
    <property type="nucleotide sequence ID" value="NZ_FOHA01000011.1"/>
</dbReference>
<dbReference type="NCBIfam" id="TIGR04092">
    <property type="entry name" value="LTA_DltD"/>
    <property type="match status" value="1"/>
</dbReference>
<dbReference type="UniPathway" id="UPA00556"/>
<keyword evidence="1" id="KW-1003">Cell membrane</keyword>
<keyword evidence="4" id="KW-1185">Reference proteome</keyword>
<dbReference type="Pfam" id="PF04914">
    <property type="entry name" value="DltD"/>
    <property type="match status" value="1"/>
</dbReference>
<evidence type="ECO:0000313" key="4">
    <source>
        <dbReference type="Proteomes" id="UP000198948"/>
    </source>
</evidence>
<dbReference type="PANTHER" id="PTHR40039:SF1">
    <property type="entry name" value="PROTEIN DLTD"/>
    <property type="match status" value="1"/>
</dbReference>
<proteinExistence type="inferred from homology"/>
<dbReference type="GO" id="GO:0005886">
    <property type="term" value="C:plasma membrane"/>
    <property type="evidence" value="ECO:0007669"/>
    <property type="project" value="UniProtKB-UniRule"/>
</dbReference>
<sequence>MSFKKKLFLSIGPLFCALLIFTVLIFAPFNFRNVGQKEIDNAKSSLETNVIKGLMISQAAMKEKNIVPFYGSSELSRFDAFHPSVLAEKYDRSYRPFLIGNAGMQSLSHYMSIQALGDTLENKKAVFIVSPQWFVKNGVSNEAFGAHFSSLQLYEFIMNGEPDSAERRFAAERLLTFDSLDLNRELKDALTTIKEGKEVSSHLINKMKFRRKILEREDDLFGVTRFSGNEGKIEKQQKVLPTKYDFDALDKLAMSIGEKEANNNPYQLKNNFYTNRIMADEAALKDSQKKFNYEFSPEFSDFQLILDRMAKEKMQPLFVIPPVNSKWIAYTGLSQEMLDHFTKKAIYQLESQGFQVLDLSKNGNEDYYMEDTIHLGWRGWLEMDQTVAPFLENDQPAVDYQMNEKFYTKEWQNLPISEIDSFIKP</sequence>
<reference evidence="3 4" key="1">
    <citation type="submission" date="2016-10" db="EMBL/GenBank/DDBJ databases">
        <authorList>
            <person name="de Groot N.N."/>
        </authorList>
    </citation>
    <scope>NUCLEOTIDE SEQUENCE [LARGE SCALE GENOMIC DNA]</scope>
    <source>
        <strain evidence="3 4">DSM 13760</strain>
    </source>
</reference>
<feature type="transmembrane region" description="Helical" evidence="2">
    <location>
        <begin position="7"/>
        <end position="29"/>
    </location>
</feature>